<feature type="non-terminal residue" evidence="1">
    <location>
        <position position="1"/>
    </location>
</feature>
<name>A0A426X231_ENSVE</name>
<protein>
    <submittedName>
        <fullName evidence="1">Uncharacterized protein</fullName>
    </submittedName>
</protein>
<proteinExistence type="predicted"/>
<organism evidence="1 2">
    <name type="scientific">Ensete ventricosum</name>
    <name type="common">Abyssinian banana</name>
    <name type="synonym">Musa ensete</name>
    <dbReference type="NCBI Taxonomy" id="4639"/>
    <lineage>
        <taxon>Eukaryota</taxon>
        <taxon>Viridiplantae</taxon>
        <taxon>Streptophyta</taxon>
        <taxon>Embryophyta</taxon>
        <taxon>Tracheophyta</taxon>
        <taxon>Spermatophyta</taxon>
        <taxon>Magnoliopsida</taxon>
        <taxon>Liliopsida</taxon>
        <taxon>Zingiberales</taxon>
        <taxon>Musaceae</taxon>
        <taxon>Ensete</taxon>
    </lineage>
</organism>
<evidence type="ECO:0000313" key="2">
    <source>
        <dbReference type="Proteomes" id="UP000287651"/>
    </source>
</evidence>
<dbReference type="EMBL" id="AMZH03028771">
    <property type="protein sequence ID" value="RRT33534.1"/>
    <property type="molecule type" value="Genomic_DNA"/>
</dbReference>
<dbReference type="AlphaFoldDB" id="A0A426X231"/>
<sequence length="88" mass="10372">VFFAPSQKFKIVFRAPPRKLKIRIIPDVLAHGKSYELGFMKKRNGHKFCAKSHAELSFDLFFVHPPKNLKYWPFPKYKPMRSHTSLVV</sequence>
<reference evidence="1 2" key="1">
    <citation type="journal article" date="2014" name="Agronomy (Basel)">
        <title>A Draft Genome Sequence for Ensete ventricosum, the Drought-Tolerant Tree Against Hunger.</title>
        <authorList>
            <person name="Harrison J."/>
            <person name="Moore K.A."/>
            <person name="Paszkiewicz K."/>
            <person name="Jones T."/>
            <person name="Grant M."/>
            <person name="Ambacheew D."/>
            <person name="Muzemil S."/>
            <person name="Studholme D.J."/>
        </authorList>
    </citation>
    <scope>NUCLEOTIDE SEQUENCE [LARGE SCALE GENOMIC DNA]</scope>
</reference>
<accession>A0A426X231</accession>
<comment type="caution">
    <text evidence="1">The sequence shown here is derived from an EMBL/GenBank/DDBJ whole genome shotgun (WGS) entry which is preliminary data.</text>
</comment>
<gene>
    <name evidence="1" type="ORF">B296_00035087</name>
</gene>
<dbReference type="Proteomes" id="UP000287651">
    <property type="component" value="Unassembled WGS sequence"/>
</dbReference>
<evidence type="ECO:0000313" key="1">
    <source>
        <dbReference type="EMBL" id="RRT33534.1"/>
    </source>
</evidence>